<proteinExistence type="predicted"/>
<organism evidence="2 3">
    <name type="scientific">Bdellovibrio reynosensis</name>
    <dbReference type="NCBI Taxonomy" id="2835041"/>
    <lineage>
        <taxon>Bacteria</taxon>
        <taxon>Pseudomonadati</taxon>
        <taxon>Bdellovibrionota</taxon>
        <taxon>Bdellovibrionia</taxon>
        <taxon>Bdellovibrionales</taxon>
        <taxon>Pseudobdellovibrionaceae</taxon>
        <taxon>Bdellovibrio</taxon>
    </lineage>
</organism>
<accession>A0ABY4CD81</accession>
<keyword evidence="1" id="KW-0732">Signal</keyword>
<name>A0ABY4CD81_9BACT</name>
<evidence type="ECO:0000313" key="2">
    <source>
        <dbReference type="EMBL" id="UOF02793.1"/>
    </source>
</evidence>
<dbReference type="RefSeq" id="WP_243540602.1">
    <property type="nucleotide sequence ID" value="NZ_CP093442.1"/>
</dbReference>
<gene>
    <name evidence="2" type="ORF">MNR06_07490</name>
</gene>
<evidence type="ECO:0000313" key="3">
    <source>
        <dbReference type="Proteomes" id="UP000830116"/>
    </source>
</evidence>
<keyword evidence="3" id="KW-1185">Reference proteome</keyword>
<dbReference type="EMBL" id="CP093442">
    <property type="protein sequence ID" value="UOF02793.1"/>
    <property type="molecule type" value="Genomic_DNA"/>
</dbReference>
<protein>
    <recommendedName>
        <fullName evidence="4">DUF2059 domain-containing protein</fullName>
    </recommendedName>
</protein>
<dbReference type="Proteomes" id="UP000830116">
    <property type="component" value="Chromosome"/>
</dbReference>
<feature type="signal peptide" evidence="1">
    <location>
        <begin position="1"/>
        <end position="19"/>
    </location>
</feature>
<feature type="chain" id="PRO_5046014430" description="DUF2059 domain-containing protein" evidence="1">
    <location>
        <begin position="20"/>
        <end position="141"/>
    </location>
</feature>
<reference evidence="2" key="1">
    <citation type="submission" date="2022-03" db="EMBL/GenBank/DDBJ databases">
        <title>Genome Identification and Characterization of new species Bdellovibrio reynosense LBG001 sp. nov. from a Mexico soil sample.</title>
        <authorList>
            <person name="Camilli A."/>
            <person name="Ajao Y."/>
            <person name="Guo X."/>
        </authorList>
    </citation>
    <scope>NUCLEOTIDE SEQUENCE</scope>
    <source>
        <strain evidence="2">LBG001</strain>
    </source>
</reference>
<evidence type="ECO:0000256" key="1">
    <source>
        <dbReference type="SAM" id="SignalP"/>
    </source>
</evidence>
<evidence type="ECO:0008006" key="4">
    <source>
        <dbReference type="Google" id="ProtNLM"/>
    </source>
</evidence>
<sequence>MKKFLALSLIFFLGFSASAQNLSEALKKLKTYSVSDVTVSTKNSDEQVGKKTAEMLLTIDKTVQLMLKEKPTQELYQELLRVAAISFEGDPSEAAGELLVPLYKRNKKDFESALKKLPAKDAAAIKESIKNSDREYSEGNG</sequence>